<dbReference type="SUPFAM" id="SSF55874">
    <property type="entry name" value="ATPase domain of HSP90 chaperone/DNA topoisomerase II/histidine kinase"/>
    <property type="match status" value="1"/>
</dbReference>
<dbReference type="PROSITE" id="PS50885">
    <property type="entry name" value="HAMP"/>
    <property type="match status" value="1"/>
</dbReference>
<evidence type="ECO:0000256" key="1">
    <source>
        <dbReference type="ARBA" id="ARBA00004651"/>
    </source>
</evidence>
<keyword evidence="6 7" id="KW-0472">Membrane</keyword>
<gene>
    <name evidence="9" type="ORF">IDH44_25755</name>
</gene>
<dbReference type="InterPro" id="IPR050640">
    <property type="entry name" value="Bact_2-comp_sensor_kinase"/>
</dbReference>
<dbReference type="InterPro" id="IPR003594">
    <property type="entry name" value="HATPase_dom"/>
</dbReference>
<keyword evidence="3" id="KW-0597">Phosphoprotein</keyword>
<keyword evidence="4" id="KW-0808">Transferase</keyword>
<dbReference type="RefSeq" id="WP_190921691.1">
    <property type="nucleotide sequence ID" value="NZ_JACXIZ010000078.1"/>
</dbReference>
<accession>A0A927BZZ0</accession>
<proteinExistence type="predicted"/>
<dbReference type="EMBL" id="JACXIZ010000078">
    <property type="protein sequence ID" value="MBD2848599.1"/>
    <property type="molecule type" value="Genomic_DNA"/>
</dbReference>
<comment type="subcellular location">
    <subcellularLocation>
        <location evidence="1">Cell membrane</location>
        <topology evidence="1">Multi-pass membrane protein</topology>
    </subcellularLocation>
</comment>
<evidence type="ECO:0000256" key="5">
    <source>
        <dbReference type="ARBA" id="ARBA00022777"/>
    </source>
</evidence>
<dbReference type="SMART" id="SM00387">
    <property type="entry name" value="HATPase_c"/>
    <property type="match status" value="1"/>
</dbReference>
<evidence type="ECO:0000313" key="9">
    <source>
        <dbReference type="EMBL" id="MBD2848599.1"/>
    </source>
</evidence>
<dbReference type="InterPro" id="IPR036890">
    <property type="entry name" value="HATPase_C_sf"/>
</dbReference>
<evidence type="ECO:0000256" key="2">
    <source>
        <dbReference type="ARBA" id="ARBA00022475"/>
    </source>
</evidence>
<keyword evidence="5 9" id="KW-0418">Kinase</keyword>
<evidence type="ECO:0000256" key="6">
    <source>
        <dbReference type="ARBA" id="ARBA00023136"/>
    </source>
</evidence>
<protein>
    <submittedName>
        <fullName evidence="9">Sensor histidine kinase</fullName>
    </submittedName>
</protein>
<evidence type="ECO:0000256" key="3">
    <source>
        <dbReference type="ARBA" id="ARBA00022553"/>
    </source>
</evidence>
<evidence type="ECO:0000256" key="4">
    <source>
        <dbReference type="ARBA" id="ARBA00022679"/>
    </source>
</evidence>
<organism evidence="9 10">
    <name type="scientific">Paenibacillus sabuli</name>
    <dbReference type="NCBI Taxonomy" id="2772509"/>
    <lineage>
        <taxon>Bacteria</taxon>
        <taxon>Bacillati</taxon>
        <taxon>Bacillota</taxon>
        <taxon>Bacilli</taxon>
        <taxon>Bacillales</taxon>
        <taxon>Paenibacillaceae</taxon>
        <taxon>Paenibacillus</taxon>
    </lineage>
</organism>
<dbReference type="InterPro" id="IPR003660">
    <property type="entry name" value="HAMP_dom"/>
</dbReference>
<name>A0A927BZZ0_9BACL</name>
<keyword evidence="2" id="KW-1003">Cell membrane</keyword>
<sequence>MTRLSLRQQFIMLFALLIVPVLLVNVYGNRQAESILQRNVTDAYVELIKQNRQLLSRDLDTINRVSSSIMLHPAAQQMLREPEATVRRHLDKYQELDKLLSSSSLGVNGGQAVYYYFFVNDPDNLYSFAPQAPLATMDRAGVYFMTDEKTRPPWYETAVANKGKGELMLLEHFGTSGKRTVAYVRAINDVSDQNAGLIGVLVAAGVEKKLQESLPAVSMLEGDVYVTDWSNRILASTEMERLGETLELPPVAAWPVAPSGTMRVADAETMYVVDYSYGMRQKLVYRIPLRTLLSGQRGLLNVLTLSYIVYAVFILAVIAYLWRSLVNPLRRMARFATSYEPGRMVPDPPGRRRKDEVGVLLGALHEMAKRINALVQGKYELEIRQREAQLQLLYQQINPHLLYNTLESIYWKSVEEGRSRAADMIKDLSVLMKIGLSRGRELIPLREELEHAQAYVSLQQKRFGYAFRVEWDLDPATAEAPIPKITLQPLIENAILHGVRKMADEGRIVIRTSAEGGEVVVAVRDNGYRPVDYASIAQVLADPGSGSGYGIRNVQQRIRLHFGDDYGLRYAPAEDGDGGTCVTLRLPARADEAGAPAD</sequence>
<evidence type="ECO:0000259" key="8">
    <source>
        <dbReference type="PROSITE" id="PS50885"/>
    </source>
</evidence>
<keyword evidence="7" id="KW-0812">Transmembrane</keyword>
<dbReference type="GO" id="GO:0000155">
    <property type="term" value="F:phosphorelay sensor kinase activity"/>
    <property type="evidence" value="ECO:0007669"/>
    <property type="project" value="InterPro"/>
</dbReference>
<dbReference type="PANTHER" id="PTHR34220:SF7">
    <property type="entry name" value="SENSOR HISTIDINE KINASE YPDA"/>
    <property type="match status" value="1"/>
</dbReference>
<evidence type="ECO:0000256" key="7">
    <source>
        <dbReference type="SAM" id="Phobius"/>
    </source>
</evidence>
<feature type="domain" description="HAMP" evidence="8">
    <location>
        <begin position="323"/>
        <end position="376"/>
    </location>
</feature>
<dbReference type="SMART" id="SM00304">
    <property type="entry name" value="HAMP"/>
    <property type="match status" value="1"/>
</dbReference>
<keyword evidence="10" id="KW-1185">Reference proteome</keyword>
<dbReference type="AlphaFoldDB" id="A0A927BZZ0"/>
<dbReference type="Gene3D" id="6.10.340.10">
    <property type="match status" value="1"/>
</dbReference>
<feature type="transmembrane region" description="Helical" evidence="7">
    <location>
        <begin position="298"/>
        <end position="322"/>
    </location>
</feature>
<dbReference type="Pfam" id="PF06580">
    <property type="entry name" value="His_kinase"/>
    <property type="match status" value="1"/>
</dbReference>
<reference evidence="9" key="1">
    <citation type="submission" date="2020-09" db="EMBL/GenBank/DDBJ databases">
        <title>A novel bacterium of genus Paenibacillus, isolated from South China Sea.</title>
        <authorList>
            <person name="Huang H."/>
            <person name="Mo K."/>
            <person name="Hu Y."/>
        </authorList>
    </citation>
    <scope>NUCLEOTIDE SEQUENCE</scope>
    <source>
        <strain evidence="9">IB182496</strain>
    </source>
</reference>
<dbReference type="Pfam" id="PF02518">
    <property type="entry name" value="HATPase_c"/>
    <property type="match status" value="1"/>
</dbReference>
<keyword evidence="7" id="KW-1133">Transmembrane helix</keyword>
<comment type="caution">
    <text evidence="9">The sequence shown here is derived from an EMBL/GenBank/DDBJ whole genome shotgun (WGS) entry which is preliminary data.</text>
</comment>
<dbReference type="Proteomes" id="UP000621560">
    <property type="component" value="Unassembled WGS sequence"/>
</dbReference>
<dbReference type="Gene3D" id="3.30.565.10">
    <property type="entry name" value="Histidine kinase-like ATPase, C-terminal domain"/>
    <property type="match status" value="1"/>
</dbReference>
<evidence type="ECO:0000313" key="10">
    <source>
        <dbReference type="Proteomes" id="UP000621560"/>
    </source>
</evidence>
<dbReference type="GO" id="GO:0005886">
    <property type="term" value="C:plasma membrane"/>
    <property type="evidence" value="ECO:0007669"/>
    <property type="project" value="UniProtKB-SubCell"/>
</dbReference>
<dbReference type="SUPFAM" id="SSF158472">
    <property type="entry name" value="HAMP domain-like"/>
    <property type="match status" value="1"/>
</dbReference>
<dbReference type="InterPro" id="IPR010559">
    <property type="entry name" value="Sig_transdc_His_kin_internal"/>
</dbReference>
<dbReference type="PANTHER" id="PTHR34220">
    <property type="entry name" value="SENSOR HISTIDINE KINASE YPDA"/>
    <property type="match status" value="1"/>
</dbReference>